<dbReference type="PANTHER" id="PTHR33607:SF2">
    <property type="entry name" value="ENDONUCLEASE-1"/>
    <property type="match status" value="1"/>
</dbReference>
<dbReference type="InterPro" id="IPR044925">
    <property type="entry name" value="His-Me_finger_sf"/>
</dbReference>
<dbReference type="Proteomes" id="UP001597534">
    <property type="component" value="Unassembled WGS sequence"/>
</dbReference>
<evidence type="ECO:0000313" key="8">
    <source>
        <dbReference type="Proteomes" id="UP001597534"/>
    </source>
</evidence>
<proteinExistence type="inferred from homology"/>
<organism evidence="7 8">
    <name type="scientific">Flavobacterium chuncheonense</name>
    <dbReference type="NCBI Taxonomy" id="2026653"/>
    <lineage>
        <taxon>Bacteria</taxon>
        <taxon>Pseudomonadati</taxon>
        <taxon>Bacteroidota</taxon>
        <taxon>Flavobacteriia</taxon>
        <taxon>Flavobacteriales</taxon>
        <taxon>Flavobacteriaceae</taxon>
        <taxon>Flavobacterium</taxon>
    </lineage>
</organism>
<evidence type="ECO:0000313" key="7">
    <source>
        <dbReference type="EMBL" id="MFD2892718.1"/>
    </source>
</evidence>
<comment type="similarity">
    <text evidence="1">Belongs to the EndA/NucM nuclease family.</text>
</comment>
<keyword evidence="4" id="KW-0378">Hydrolase</keyword>
<comment type="caution">
    <text evidence="7">The sequence shown here is derived from an EMBL/GenBank/DDBJ whole genome shotgun (WGS) entry which is preliminary data.</text>
</comment>
<dbReference type="Pfam" id="PF04231">
    <property type="entry name" value="Endonuclease_1"/>
    <property type="match status" value="1"/>
</dbReference>
<keyword evidence="3 5" id="KW-0732">Signal</keyword>
<dbReference type="PANTHER" id="PTHR33607">
    <property type="entry name" value="ENDONUCLEASE-1"/>
    <property type="match status" value="1"/>
</dbReference>
<keyword evidence="8" id="KW-1185">Reference proteome</keyword>
<feature type="domain" description="Secretion system C-terminal sorting" evidence="6">
    <location>
        <begin position="299"/>
        <end position="371"/>
    </location>
</feature>
<keyword evidence="7" id="KW-0255">Endonuclease</keyword>
<dbReference type="NCBIfam" id="TIGR04183">
    <property type="entry name" value="Por_Secre_tail"/>
    <property type="match status" value="1"/>
</dbReference>
<name>A0ABW5YNX1_9FLAO</name>
<feature type="signal peptide" evidence="5">
    <location>
        <begin position="1"/>
        <end position="19"/>
    </location>
</feature>
<evidence type="ECO:0000256" key="5">
    <source>
        <dbReference type="SAM" id="SignalP"/>
    </source>
</evidence>
<dbReference type="Pfam" id="PF18962">
    <property type="entry name" value="Por_Secre_tail"/>
    <property type="match status" value="1"/>
</dbReference>
<protein>
    <submittedName>
        <fullName evidence="7">Endonuclease</fullName>
    </submittedName>
</protein>
<reference evidence="8" key="1">
    <citation type="journal article" date="2019" name="Int. J. Syst. Evol. Microbiol.">
        <title>The Global Catalogue of Microorganisms (GCM) 10K type strain sequencing project: providing services to taxonomists for standard genome sequencing and annotation.</title>
        <authorList>
            <consortium name="The Broad Institute Genomics Platform"/>
            <consortium name="The Broad Institute Genome Sequencing Center for Infectious Disease"/>
            <person name="Wu L."/>
            <person name="Ma J."/>
        </authorList>
    </citation>
    <scope>NUCLEOTIDE SEQUENCE [LARGE SCALE GENOMIC DNA]</scope>
    <source>
        <strain evidence="8">KCTC 22671</strain>
    </source>
</reference>
<feature type="chain" id="PRO_5045616080" evidence="5">
    <location>
        <begin position="20"/>
        <end position="372"/>
    </location>
</feature>
<evidence type="ECO:0000256" key="1">
    <source>
        <dbReference type="ARBA" id="ARBA00006429"/>
    </source>
</evidence>
<dbReference type="EMBL" id="JBHUPC010000017">
    <property type="protein sequence ID" value="MFD2892718.1"/>
    <property type="molecule type" value="Genomic_DNA"/>
</dbReference>
<evidence type="ECO:0000256" key="2">
    <source>
        <dbReference type="ARBA" id="ARBA00022722"/>
    </source>
</evidence>
<accession>A0ABW5YNX1</accession>
<dbReference type="InterPro" id="IPR007346">
    <property type="entry name" value="Endonuclease-I"/>
</dbReference>
<dbReference type="GO" id="GO:0004519">
    <property type="term" value="F:endonuclease activity"/>
    <property type="evidence" value="ECO:0007669"/>
    <property type="project" value="UniProtKB-KW"/>
</dbReference>
<evidence type="ECO:0000256" key="4">
    <source>
        <dbReference type="ARBA" id="ARBA00022801"/>
    </source>
</evidence>
<dbReference type="RefSeq" id="WP_379812432.1">
    <property type="nucleotide sequence ID" value="NZ_JBHUPC010000017.1"/>
</dbReference>
<dbReference type="InterPro" id="IPR026444">
    <property type="entry name" value="Secre_tail"/>
</dbReference>
<sequence>MKSNFTLLFSFVIVQIGMAQIPAGYYNTATGTGYTLKTQLSAIITAGHVDQGYDAFDTFTAVHDLDNYTTYENDGTILDVYSENPNGVDPYNYTPITDECGNYNAEGVCYNKEHVIPQSIFSQNYPMRSDAHHLLPTDGRVNGFRSNYPFGNVGSNLISQSGISNPTLNGSKLGNYVNTGLFAGYSGTVFEPVDEFKGDIARIYFYFITRYESQIANWTYDMFTTTSQGLSNPFLYTLLDWHLNDPVSQKEIDRNNALYNYQGNRNPYVDHPEYVCQIWSSFCTTLGANTFTANTSFSIYPNPSQNGDFNISTKHTLNSITIYNVNGQIVQHIINPTVSNKVYTISNLASGFYWVQLLDGENGIFTTKIIVN</sequence>
<keyword evidence="2" id="KW-0540">Nuclease</keyword>
<evidence type="ECO:0000256" key="3">
    <source>
        <dbReference type="ARBA" id="ARBA00022729"/>
    </source>
</evidence>
<dbReference type="SUPFAM" id="SSF54060">
    <property type="entry name" value="His-Me finger endonucleases"/>
    <property type="match status" value="1"/>
</dbReference>
<gene>
    <name evidence="7" type="ORF">ACFS5J_11920</name>
</gene>
<evidence type="ECO:0000259" key="6">
    <source>
        <dbReference type="Pfam" id="PF18962"/>
    </source>
</evidence>